<keyword evidence="1" id="KW-0680">Restriction system</keyword>
<proteinExistence type="predicted"/>
<dbReference type="GO" id="GO:0003677">
    <property type="term" value="F:DNA binding"/>
    <property type="evidence" value="ECO:0007669"/>
    <property type="project" value="UniProtKB-KW"/>
</dbReference>
<dbReference type="AlphaFoldDB" id="A0AA47EWI7"/>
<accession>A0AA47EWI7</accession>
<evidence type="ECO:0000256" key="2">
    <source>
        <dbReference type="ARBA" id="ARBA00023125"/>
    </source>
</evidence>
<dbReference type="Proteomes" id="UP001164737">
    <property type="component" value="Chromosome"/>
</dbReference>
<gene>
    <name evidence="3" type="ORF">OEG85_06695</name>
</gene>
<dbReference type="Gene3D" id="3.90.220.20">
    <property type="entry name" value="DNA methylase specificity domains"/>
    <property type="match status" value="1"/>
</dbReference>
<dbReference type="SUPFAM" id="SSF116734">
    <property type="entry name" value="DNA methylase specificity domain"/>
    <property type="match status" value="1"/>
</dbReference>
<keyword evidence="2" id="KW-0238">DNA-binding</keyword>
<sequence length="77" mass="8755">MSDTWNLKFEHFRKISVHIPARAEQEHAVQILTAADDVIHAHKAQIKTFRSEKSALMSQLLTGKRRVRLPADEAAHA</sequence>
<organism evidence="3 4">
    <name type="scientific">Xanthomonas hortorum</name>
    <dbReference type="NCBI Taxonomy" id="56454"/>
    <lineage>
        <taxon>Bacteria</taxon>
        <taxon>Pseudomonadati</taxon>
        <taxon>Pseudomonadota</taxon>
        <taxon>Gammaproteobacteria</taxon>
        <taxon>Lysobacterales</taxon>
        <taxon>Lysobacteraceae</taxon>
        <taxon>Xanthomonas</taxon>
    </lineage>
</organism>
<dbReference type="RefSeq" id="WP_268214450.1">
    <property type="nucleotide sequence ID" value="NZ_CP107241.1"/>
</dbReference>
<dbReference type="InterPro" id="IPR044946">
    <property type="entry name" value="Restrct_endonuc_typeI_TRD_sf"/>
</dbReference>
<evidence type="ECO:0000313" key="3">
    <source>
        <dbReference type="EMBL" id="WAH65638.1"/>
    </source>
</evidence>
<dbReference type="GO" id="GO:0009307">
    <property type="term" value="P:DNA restriction-modification system"/>
    <property type="evidence" value="ECO:0007669"/>
    <property type="project" value="UniProtKB-KW"/>
</dbReference>
<reference evidence="3" key="1">
    <citation type="submission" date="2022-10" db="EMBL/GenBank/DDBJ databases">
        <title>Complete genome sequence resource for Xanthomonas hortorum isolated from Greek Oregano.</title>
        <authorList>
            <person name="Gonzalez-Tobon J."/>
            <person name="Helmann T.C."/>
            <person name="Daughtrey M."/>
            <person name="Stodghill P.V."/>
            <person name="Filiatrault M.J."/>
        </authorList>
    </citation>
    <scope>NUCLEOTIDE SEQUENCE</scope>
    <source>
        <strain evidence="3">Oregano 108</strain>
    </source>
</reference>
<name>A0AA47EWI7_9XANT</name>
<evidence type="ECO:0008006" key="5">
    <source>
        <dbReference type="Google" id="ProtNLM"/>
    </source>
</evidence>
<evidence type="ECO:0000256" key="1">
    <source>
        <dbReference type="ARBA" id="ARBA00022747"/>
    </source>
</evidence>
<protein>
    <recommendedName>
        <fullName evidence="5">Restriction endonuclease subunit S</fullName>
    </recommendedName>
</protein>
<dbReference type="EMBL" id="CP107241">
    <property type="protein sequence ID" value="WAH65638.1"/>
    <property type="molecule type" value="Genomic_DNA"/>
</dbReference>
<evidence type="ECO:0000313" key="4">
    <source>
        <dbReference type="Proteomes" id="UP001164737"/>
    </source>
</evidence>